<dbReference type="InterPro" id="IPR027417">
    <property type="entry name" value="P-loop_NTPase"/>
</dbReference>
<dbReference type="Proteomes" id="UP000623467">
    <property type="component" value="Unassembled WGS sequence"/>
</dbReference>
<dbReference type="AlphaFoldDB" id="A0A8H7CJ96"/>
<dbReference type="GO" id="GO:0016787">
    <property type="term" value="F:hydrolase activity"/>
    <property type="evidence" value="ECO:0007669"/>
    <property type="project" value="UniProtKB-KW"/>
</dbReference>
<accession>A0A8H7CJ96</accession>
<dbReference type="OrthoDB" id="3071736at2759"/>
<evidence type="ECO:0000256" key="1">
    <source>
        <dbReference type="SAM" id="MobiDB-lite"/>
    </source>
</evidence>
<name>A0A8H7CJ96_9AGAR</name>
<sequence>MSSSTAKTAAANAVEIPAMNSLGMPALVKLRAYIVSAHQLLGDAYKEGVLELNASDERGIDVVRNKIKAFAQKKVTLPKADTKSDQQQVPTEPGVVDDEPSLPISGTRSNPYLAYPELGSPAFHESVASVNSYDMVEDDDLPLETEIPVTPLTTPSRRSGLLTPSSFRGFSYSIPVKFTSRLAGASSGTAPRTPSIGRLFPRAPRSSTSSSHGRHTRSSSLSTLNILGKTTPSPPPRHKIQVAAKCARTLRNVCFSAFRRDFRYTAYTLSS</sequence>
<evidence type="ECO:0000313" key="2">
    <source>
        <dbReference type="EMBL" id="KAF7337438.1"/>
    </source>
</evidence>
<comment type="caution">
    <text evidence="2">The sequence shown here is derived from an EMBL/GenBank/DDBJ whole genome shotgun (WGS) entry which is preliminary data.</text>
</comment>
<evidence type="ECO:0000313" key="3">
    <source>
        <dbReference type="Proteomes" id="UP000623467"/>
    </source>
</evidence>
<gene>
    <name evidence="2" type="ORF">MSAN_02216500</name>
</gene>
<feature type="region of interest" description="Disordered" evidence="1">
    <location>
        <begin position="184"/>
        <end position="238"/>
    </location>
</feature>
<dbReference type="EMBL" id="JACAZH010000033">
    <property type="protein sequence ID" value="KAF7337438.1"/>
    <property type="molecule type" value="Genomic_DNA"/>
</dbReference>
<protein>
    <submittedName>
        <fullName evidence="2">p-loop containing nucleoside triphosphate hydrolase protein</fullName>
    </submittedName>
</protein>
<proteinExistence type="predicted"/>
<feature type="region of interest" description="Disordered" evidence="1">
    <location>
        <begin position="78"/>
        <end position="103"/>
    </location>
</feature>
<dbReference type="Gene3D" id="3.40.50.300">
    <property type="entry name" value="P-loop containing nucleotide triphosphate hydrolases"/>
    <property type="match status" value="1"/>
</dbReference>
<keyword evidence="2" id="KW-0378">Hydrolase</keyword>
<reference evidence="2" key="1">
    <citation type="submission" date="2020-05" db="EMBL/GenBank/DDBJ databases">
        <title>Mycena genomes resolve the evolution of fungal bioluminescence.</title>
        <authorList>
            <person name="Tsai I.J."/>
        </authorList>
    </citation>
    <scope>NUCLEOTIDE SEQUENCE</scope>
    <source>
        <strain evidence="2">160909Yilan</strain>
    </source>
</reference>
<organism evidence="2 3">
    <name type="scientific">Mycena sanguinolenta</name>
    <dbReference type="NCBI Taxonomy" id="230812"/>
    <lineage>
        <taxon>Eukaryota</taxon>
        <taxon>Fungi</taxon>
        <taxon>Dikarya</taxon>
        <taxon>Basidiomycota</taxon>
        <taxon>Agaricomycotina</taxon>
        <taxon>Agaricomycetes</taxon>
        <taxon>Agaricomycetidae</taxon>
        <taxon>Agaricales</taxon>
        <taxon>Marasmiineae</taxon>
        <taxon>Mycenaceae</taxon>
        <taxon>Mycena</taxon>
    </lineage>
</organism>
<keyword evidence="3" id="KW-1185">Reference proteome</keyword>